<evidence type="ECO:0000313" key="14">
    <source>
        <dbReference type="EMBL" id="MFD2968811.1"/>
    </source>
</evidence>
<organism evidence="14 15">
    <name type="scientific">Sphingobacterium bambusae</name>
    <dbReference type="NCBI Taxonomy" id="662858"/>
    <lineage>
        <taxon>Bacteria</taxon>
        <taxon>Pseudomonadati</taxon>
        <taxon>Bacteroidota</taxon>
        <taxon>Sphingobacteriia</taxon>
        <taxon>Sphingobacteriales</taxon>
        <taxon>Sphingobacteriaceae</taxon>
        <taxon>Sphingobacterium</taxon>
    </lineage>
</organism>
<keyword evidence="4 10" id="KW-0812">Transmembrane</keyword>
<evidence type="ECO:0000256" key="1">
    <source>
        <dbReference type="ARBA" id="ARBA00004571"/>
    </source>
</evidence>
<evidence type="ECO:0000259" key="12">
    <source>
        <dbReference type="Pfam" id="PF00593"/>
    </source>
</evidence>
<dbReference type="EMBL" id="JBHUPB010000010">
    <property type="protein sequence ID" value="MFD2968811.1"/>
    <property type="molecule type" value="Genomic_DNA"/>
</dbReference>
<dbReference type="Gene3D" id="2.40.170.20">
    <property type="entry name" value="TonB-dependent receptor, beta-barrel domain"/>
    <property type="match status" value="1"/>
</dbReference>
<protein>
    <submittedName>
        <fullName evidence="14">TonB-dependent receptor</fullName>
    </submittedName>
</protein>
<keyword evidence="9 10" id="KW-0998">Cell outer membrane</keyword>
<reference evidence="15" key="1">
    <citation type="journal article" date="2019" name="Int. J. Syst. Evol. Microbiol.">
        <title>The Global Catalogue of Microorganisms (GCM) 10K type strain sequencing project: providing services to taxonomists for standard genome sequencing and annotation.</title>
        <authorList>
            <consortium name="The Broad Institute Genomics Platform"/>
            <consortium name="The Broad Institute Genome Sequencing Center for Infectious Disease"/>
            <person name="Wu L."/>
            <person name="Ma J."/>
        </authorList>
    </citation>
    <scope>NUCLEOTIDE SEQUENCE [LARGE SCALE GENOMIC DNA]</scope>
    <source>
        <strain evidence="15">KCTC 22814</strain>
    </source>
</reference>
<dbReference type="RefSeq" id="WP_320184922.1">
    <property type="nucleotide sequence ID" value="NZ_CP138332.1"/>
</dbReference>
<evidence type="ECO:0000256" key="5">
    <source>
        <dbReference type="ARBA" id="ARBA00022729"/>
    </source>
</evidence>
<evidence type="ECO:0000256" key="2">
    <source>
        <dbReference type="ARBA" id="ARBA00022448"/>
    </source>
</evidence>
<comment type="similarity">
    <text evidence="10 11">Belongs to the TonB-dependent receptor family.</text>
</comment>
<evidence type="ECO:0000259" key="13">
    <source>
        <dbReference type="Pfam" id="PF07715"/>
    </source>
</evidence>
<dbReference type="SUPFAM" id="SSF49452">
    <property type="entry name" value="Starch-binding domain-like"/>
    <property type="match status" value="1"/>
</dbReference>
<evidence type="ECO:0000256" key="10">
    <source>
        <dbReference type="PROSITE-ProRule" id="PRU01360"/>
    </source>
</evidence>
<dbReference type="InterPro" id="IPR039426">
    <property type="entry name" value="TonB-dep_rcpt-like"/>
</dbReference>
<name>A0ABW6BH93_9SPHI</name>
<dbReference type="SUPFAM" id="SSF56935">
    <property type="entry name" value="Porins"/>
    <property type="match status" value="1"/>
</dbReference>
<feature type="domain" description="TonB-dependent receptor plug" evidence="13">
    <location>
        <begin position="116"/>
        <end position="219"/>
    </location>
</feature>
<evidence type="ECO:0000313" key="15">
    <source>
        <dbReference type="Proteomes" id="UP001597525"/>
    </source>
</evidence>
<dbReference type="InterPro" id="IPR037066">
    <property type="entry name" value="Plug_dom_sf"/>
</dbReference>
<evidence type="ECO:0000256" key="11">
    <source>
        <dbReference type="RuleBase" id="RU003357"/>
    </source>
</evidence>
<keyword evidence="5" id="KW-0732">Signal</keyword>
<dbReference type="InterPro" id="IPR012910">
    <property type="entry name" value="Plug_dom"/>
</dbReference>
<keyword evidence="3 10" id="KW-1134">Transmembrane beta strand</keyword>
<sequence length="798" mass="88853">MKILLLPLFLVPFLVLGQGSFAVRGRILSLSGLPLGAVRVTLPTVGKAVDTDGAGLFEIKDVSAGTYAMNLQAAGYRSMQSTIVVDRDLELSLTLQDTSKAIKEVIVTGKGKAVQLSELPMNIQSLDVQKVADLALGVEEVLRTSTGVVVRQSGGLGSELSINLNGLTGEAVRIYYDGIPMQVYGNAMQVNNIPVDALQRIDVYKGVMPVDVGTDALGGGINLVPLEPTKSQLRASYSIGSFNTHRLTVNGNKNWNDKTSLSVSSFYNYSDNDYTMRNIPNSVEIFDEQGEFLGLRRERINAKRFHSQHQSSFIEAALNLKNRSWTDKFVFSLSHSYRFNEIQHGRFIDGTAVGEATTNVSGFTQRIDYRKKFMDGKFDVRYFGILSNAFSKVNDSTKFAYNWTGERLRTTNVGGAEIFSYPTARDAHDVGTSHRFIANLHLTRTTTAKISDFYSYTRIKGEDPYGIRPPIAGVPTDPNTIPSKVRRNIFGAELEQRLLAERMTLIGFYKRYNFAGEAIDLLAQTATTLPLRNISDAQNGYGVAMKYDILRSLFVRASYERAVRIPTEAEIFGDFLVILPNYNLKPETSNNINFGISYSDKLSEEVHLSLKVDGFLRDQKNLIRLQQVGLENARNVNQAAVDGKGIEFSSRLTLFGNLDFAANLTYQSNKIAQVGDDYSDASIGRQIPNIPNLFYNVGLEYTLKNIFRSPNNLHVYWTYFFTDRFSINEVASLNTASPEYIIPVQNLHNAGVTYAIPDRGLSLSFNVQNALNAEIFDNFRVPRPGFNAAFKINYTLFK</sequence>
<comment type="subcellular location">
    <subcellularLocation>
        <location evidence="1 10">Cell outer membrane</location>
        <topology evidence="1 10">Multi-pass membrane protein</topology>
    </subcellularLocation>
</comment>
<feature type="domain" description="TonB-dependent receptor-like beta-barrel" evidence="12">
    <location>
        <begin position="321"/>
        <end position="769"/>
    </location>
</feature>
<dbReference type="Proteomes" id="UP001597525">
    <property type="component" value="Unassembled WGS sequence"/>
</dbReference>
<evidence type="ECO:0000256" key="4">
    <source>
        <dbReference type="ARBA" id="ARBA00022692"/>
    </source>
</evidence>
<evidence type="ECO:0000256" key="6">
    <source>
        <dbReference type="ARBA" id="ARBA00023077"/>
    </source>
</evidence>
<dbReference type="InterPro" id="IPR036942">
    <property type="entry name" value="Beta-barrel_TonB_sf"/>
</dbReference>
<evidence type="ECO:0000256" key="8">
    <source>
        <dbReference type="ARBA" id="ARBA00023170"/>
    </source>
</evidence>
<keyword evidence="8 14" id="KW-0675">Receptor</keyword>
<dbReference type="PANTHER" id="PTHR30069:SF29">
    <property type="entry name" value="HEMOGLOBIN AND HEMOGLOBIN-HAPTOGLOBIN-BINDING PROTEIN 1-RELATED"/>
    <property type="match status" value="1"/>
</dbReference>
<dbReference type="Pfam" id="PF07715">
    <property type="entry name" value="Plug"/>
    <property type="match status" value="1"/>
</dbReference>
<accession>A0ABW6BH93</accession>
<keyword evidence="7 10" id="KW-0472">Membrane</keyword>
<gene>
    <name evidence="14" type="ORF">ACFS7Y_15540</name>
</gene>
<dbReference type="Gene3D" id="2.170.130.10">
    <property type="entry name" value="TonB-dependent receptor, plug domain"/>
    <property type="match status" value="1"/>
</dbReference>
<dbReference type="InterPro" id="IPR000531">
    <property type="entry name" value="Beta-barrel_TonB"/>
</dbReference>
<evidence type="ECO:0000256" key="3">
    <source>
        <dbReference type="ARBA" id="ARBA00022452"/>
    </source>
</evidence>
<dbReference type="PROSITE" id="PS52016">
    <property type="entry name" value="TONB_DEPENDENT_REC_3"/>
    <property type="match status" value="1"/>
</dbReference>
<dbReference type="InterPro" id="IPR013784">
    <property type="entry name" value="Carb-bd-like_fold"/>
</dbReference>
<dbReference type="Pfam" id="PF13715">
    <property type="entry name" value="CarbopepD_reg_2"/>
    <property type="match status" value="1"/>
</dbReference>
<keyword evidence="2 10" id="KW-0813">Transport</keyword>
<dbReference type="PANTHER" id="PTHR30069">
    <property type="entry name" value="TONB-DEPENDENT OUTER MEMBRANE RECEPTOR"/>
    <property type="match status" value="1"/>
</dbReference>
<dbReference type="Gene3D" id="2.60.40.1120">
    <property type="entry name" value="Carboxypeptidase-like, regulatory domain"/>
    <property type="match status" value="1"/>
</dbReference>
<keyword evidence="15" id="KW-1185">Reference proteome</keyword>
<dbReference type="Pfam" id="PF00593">
    <property type="entry name" value="TonB_dep_Rec_b-barrel"/>
    <property type="match status" value="1"/>
</dbReference>
<evidence type="ECO:0000256" key="9">
    <source>
        <dbReference type="ARBA" id="ARBA00023237"/>
    </source>
</evidence>
<evidence type="ECO:0000256" key="7">
    <source>
        <dbReference type="ARBA" id="ARBA00023136"/>
    </source>
</evidence>
<keyword evidence="6 11" id="KW-0798">TonB box</keyword>
<proteinExistence type="inferred from homology"/>
<comment type="caution">
    <text evidence="14">The sequence shown here is derived from an EMBL/GenBank/DDBJ whole genome shotgun (WGS) entry which is preliminary data.</text>
</comment>